<dbReference type="KEGG" id="apb:SAR116_2400"/>
<dbReference type="Pfam" id="PF00366">
    <property type="entry name" value="Ribosomal_S17"/>
    <property type="match status" value="1"/>
</dbReference>
<dbReference type="SUPFAM" id="SSF50249">
    <property type="entry name" value="Nucleic acid-binding proteins"/>
    <property type="match status" value="1"/>
</dbReference>
<sequence length="81" mass="9267">MPKRTMQGTVVSDKADKTVTVLVERRIMHPVYKKIITKSKKFAAHDAENHFKEGDFVRIRECAPISKSKVYEVIYDDAAKA</sequence>
<evidence type="ECO:0000256" key="6">
    <source>
        <dbReference type="HAMAP-Rule" id="MF_01345"/>
    </source>
</evidence>
<dbReference type="CDD" id="cd00364">
    <property type="entry name" value="Ribosomal_uS17"/>
    <property type="match status" value="1"/>
</dbReference>
<dbReference type="PANTHER" id="PTHR10744">
    <property type="entry name" value="40S RIBOSOMAL PROTEIN S11 FAMILY MEMBER"/>
    <property type="match status" value="1"/>
</dbReference>
<dbReference type="InterPro" id="IPR019984">
    <property type="entry name" value="Ribosomal_uS17_bact/chlr"/>
</dbReference>
<dbReference type="Proteomes" id="UP000007460">
    <property type="component" value="Chromosome"/>
</dbReference>
<keyword evidence="2 6" id="KW-0699">rRNA-binding</keyword>
<dbReference type="GO" id="GO:0022627">
    <property type="term" value="C:cytosolic small ribosomal subunit"/>
    <property type="evidence" value="ECO:0007669"/>
    <property type="project" value="UniProtKB-UniRule"/>
</dbReference>
<evidence type="ECO:0000313" key="7">
    <source>
        <dbReference type="EMBL" id="ADE40643.1"/>
    </source>
</evidence>
<proteinExistence type="inferred from homology"/>
<evidence type="ECO:0000256" key="4">
    <source>
        <dbReference type="ARBA" id="ARBA00022980"/>
    </source>
</evidence>
<keyword evidence="3 6" id="KW-0694">RNA-binding</keyword>
<dbReference type="OrthoDB" id="9811714at2"/>
<comment type="function">
    <text evidence="6">One of the primary rRNA binding proteins, it binds specifically to the 5'-end of 16S ribosomal RNA.</text>
</comment>
<dbReference type="Gene3D" id="2.40.50.140">
    <property type="entry name" value="Nucleic acid-binding proteins"/>
    <property type="match status" value="1"/>
</dbReference>
<name>D5BQC5_PUNMI</name>
<keyword evidence="5 6" id="KW-0687">Ribonucleoprotein</keyword>
<evidence type="ECO:0000256" key="1">
    <source>
        <dbReference type="ARBA" id="ARBA00010254"/>
    </source>
</evidence>
<dbReference type="RefSeq" id="WP_013047269.1">
    <property type="nucleotide sequence ID" value="NC_014010.1"/>
</dbReference>
<dbReference type="HAMAP" id="MF_01345_B">
    <property type="entry name" value="Ribosomal_uS17_B"/>
    <property type="match status" value="1"/>
</dbReference>
<reference evidence="7 8" key="1">
    <citation type="journal article" date="2010" name="J. Bacteriol.">
        <title>Complete genome sequence of "Candidatus Puniceispirillum marinum" IMCC1322, a representative of the SAR116 clade in the Alphaproteobacteria.</title>
        <authorList>
            <person name="Oh H.M."/>
            <person name="Kwon K.K."/>
            <person name="Kang I."/>
            <person name="Kang S.G."/>
            <person name="Lee J.H."/>
            <person name="Kim S.J."/>
            <person name="Cho J.C."/>
        </authorList>
    </citation>
    <scope>NUCLEOTIDE SEQUENCE [LARGE SCALE GENOMIC DNA]</scope>
    <source>
        <strain evidence="7 8">IMCC1322</strain>
    </source>
</reference>
<dbReference type="GO" id="GO:0006412">
    <property type="term" value="P:translation"/>
    <property type="evidence" value="ECO:0007669"/>
    <property type="project" value="UniProtKB-UniRule"/>
</dbReference>
<keyword evidence="4 6" id="KW-0689">Ribosomal protein</keyword>
<dbReference type="GO" id="GO:0016874">
    <property type="term" value="F:ligase activity"/>
    <property type="evidence" value="ECO:0007669"/>
    <property type="project" value="UniProtKB-KW"/>
</dbReference>
<gene>
    <name evidence="6" type="primary">rpsQ</name>
    <name evidence="7" type="ordered locus">SAR116_2400</name>
</gene>
<organism evidence="7 8">
    <name type="scientific">Puniceispirillum marinum (strain IMCC1322)</name>
    <dbReference type="NCBI Taxonomy" id="488538"/>
    <lineage>
        <taxon>Bacteria</taxon>
        <taxon>Pseudomonadati</taxon>
        <taxon>Pseudomonadota</taxon>
        <taxon>Alphaproteobacteria</taxon>
        <taxon>Candidatus Puniceispirillales</taxon>
        <taxon>Candidatus Puniceispirillaceae</taxon>
        <taxon>Candidatus Puniceispirillum</taxon>
    </lineage>
</organism>
<dbReference type="EMBL" id="CP001751">
    <property type="protein sequence ID" value="ADE40643.1"/>
    <property type="molecule type" value="Genomic_DNA"/>
</dbReference>
<evidence type="ECO:0000313" key="8">
    <source>
        <dbReference type="Proteomes" id="UP000007460"/>
    </source>
</evidence>
<dbReference type="GO" id="GO:0003735">
    <property type="term" value="F:structural constituent of ribosome"/>
    <property type="evidence" value="ECO:0007669"/>
    <property type="project" value="UniProtKB-UniRule"/>
</dbReference>
<dbReference type="STRING" id="488538.SAR116_2400"/>
<dbReference type="HOGENOM" id="CLU_073626_1_1_5"/>
<comment type="subunit">
    <text evidence="6">Part of the 30S ribosomal subunit.</text>
</comment>
<evidence type="ECO:0000256" key="2">
    <source>
        <dbReference type="ARBA" id="ARBA00022730"/>
    </source>
</evidence>
<accession>D5BQC5</accession>
<keyword evidence="8" id="KW-1185">Reference proteome</keyword>
<dbReference type="InterPro" id="IPR000266">
    <property type="entry name" value="Ribosomal_uS17"/>
</dbReference>
<keyword evidence="7" id="KW-0436">Ligase</keyword>
<evidence type="ECO:0000256" key="5">
    <source>
        <dbReference type="ARBA" id="ARBA00023274"/>
    </source>
</evidence>
<protein>
    <recommendedName>
        <fullName evidence="6">Small ribosomal subunit protein uS17</fullName>
    </recommendedName>
</protein>
<dbReference type="NCBIfam" id="TIGR03635">
    <property type="entry name" value="uS17_bact"/>
    <property type="match status" value="1"/>
</dbReference>
<dbReference type="GO" id="GO:0019843">
    <property type="term" value="F:rRNA binding"/>
    <property type="evidence" value="ECO:0007669"/>
    <property type="project" value="UniProtKB-UniRule"/>
</dbReference>
<dbReference type="eggNOG" id="COG0186">
    <property type="taxonomic scope" value="Bacteria"/>
</dbReference>
<dbReference type="AlphaFoldDB" id="D5BQC5"/>
<dbReference type="NCBIfam" id="NF004123">
    <property type="entry name" value="PRK05610.1"/>
    <property type="match status" value="1"/>
</dbReference>
<dbReference type="PANTHER" id="PTHR10744:SF1">
    <property type="entry name" value="SMALL RIBOSOMAL SUBUNIT PROTEIN US17M"/>
    <property type="match status" value="1"/>
</dbReference>
<evidence type="ECO:0000256" key="3">
    <source>
        <dbReference type="ARBA" id="ARBA00022884"/>
    </source>
</evidence>
<dbReference type="InterPro" id="IPR012340">
    <property type="entry name" value="NA-bd_OB-fold"/>
</dbReference>
<dbReference type="PRINTS" id="PR00973">
    <property type="entry name" value="RIBOSOMALS17"/>
</dbReference>
<comment type="similarity">
    <text evidence="1 6">Belongs to the universal ribosomal protein uS17 family.</text>
</comment>